<reference evidence="7 8" key="1">
    <citation type="submission" date="2016-03" db="EMBL/GenBank/DDBJ databases">
        <title>Acetic acid bacteria sequencing.</title>
        <authorList>
            <person name="Brandt J."/>
            <person name="Jakob F."/>
            <person name="Vogel R.F."/>
        </authorList>
    </citation>
    <scope>NUCLEOTIDE SEQUENCE [LARGE SCALE GENOMIC DNA]</scope>
    <source>
        <strain evidence="7 8">NBRC 101099</strain>
    </source>
</reference>
<dbReference type="PANTHER" id="PTHR43466:SF1">
    <property type="entry name" value="2-OXO-4-HYDROXY-4-CARBOXY-5-UREIDOIMIDAZOLINE DECARBOXYLASE-RELATED"/>
    <property type="match status" value="1"/>
</dbReference>
<protein>
    <recommendedName>
        <fullName evidence="3">2-oxo-4-hydroxy-4-carboxy-5-ureidoimidazoline decarboxylase</fullName>
        <ecNumber evidence="3">4.1.1.97</ecNumber>
    </recommendedName>
</protein>
<dbReference type="KEGG" id="nch:A0U93_02350"/>
<dbReference type="Gene3D" id="1.10.3330.10">
    <property type="entry name" value="Oxo-4-hydroxy-4-carboxy-5-ureidoimidazoline decarboxylase"/>
    <property type="match status" value="1"/>
</dbReference>
<accession>A0A1U9KMH1</accession>
<comment type="pathway">
    <text evidence="2">Purine metabolism; urate degradation; (S)-allantoin from urate: step 3/3.</text>
</comment>
<dbReference type="EC" id="4.1.1.97" evidence="3"/>
<dbReference type="GO" id="GO:0006144">
    <property type="term" value="P:purine nucleobase metabolic process"/>
    <property type="evidence" value="ECO:0007669"/>
    <property type="project" value="UniProtKB-KW"/>
</dbReference>
<keyword evidence="4" id="KW-0659">Purine metabolism</keyword>
<evidence type="ECO:0000256" key="1">
    <source>
        <dbReference type="ARBA" id="ARBA00001163"/>
    </source>
</evidence>
<evidence type="ECO:0000256" key="6">
    <source>
        <dbReference type="ARBA" id="ARBA00023239"/>
    </source>
</evidence>
<dbReference type="UniPathway" id="UPA00394">
    <property type="reaction ID" value="UER00652"/>
</dbReference>
<dbReference type="STRING" id="320497.A0U93_02350"/>
<dbReference type="EMBL" id="CP014691">
    <property type="protein sequence ID" value="AQS86975.1"/>
    <property type="molecule type" value="Genomic_DNA"/>
</dbReference>
<dbReference type="GO" id="GO:0019628">
    <property type="term" value="P:urate catabolic process"/>
    <property type="evidence" value="ECO:0007669"/>
    <property type="project" value="UniProtKB-UniPathway"/>
</dbReference>
<keyword evidence="8" id="KW-1185">Reference proteome</keyword>
<name>A0A1U9KMH1_9PROT</name>
<evidence type="ECO:0000313" key="7">
    <source>
        <dbReference type="EMBL" id="AQS86975.1"/>
    </source>
</evidence>
<comment type="catalytic activity">
    <reaction evidence="1">
        <text>5-hydroxy-2-oxo-4-ureido-2,5-dihydro-1H-imidazole-5-carboxylate + H(+) = (S)-allantoin + CO2</text>
        <dbReference type="Rhea" id="RHEA:26301"/>
        <dbReference type="ChEBI" id="CHEBI:15378"/>
        <dbReference type="ChEBI" id="CHEBI:15678"/>
        <dbReference type="ChEBI" id="CHEBI:16526"/>
        <dbReference type="ChEBI" id="CHEBI:58639"/>
        <dbReference type="EC" id="4.1.1.97"/>
    </reaction>
</comment>
<dbReference type="Proteomes" id="UP000188604">
    <property type="component" value="Chromosome"/>
</dbReference>
<evidence type="ECO:0000313" key="8">
    <source>
        <dbReference type="Proteomes" id="UP000188604"/>
    </source>
</evidence>
<dbReference type="InterPro" id="IPR017580">
    <property type="entry name" value="OHCU_decarboxylase-1"/>
</dbReference>
<proteinExistence type="predicted"/>
<evidence type="ECO:0000256" key="4">
    <source>
        <dbReference type="ARBA" id="ARBA00022631"/>
    </source>
</evidence>
<dbReference type="NCBIfam" id="TIGR03164">
    <property type="entry name" value="UHCUDC"/>
    <property type="match status" value="1"/>
</dbReference>
<evidence type="ECO:0000256" key="3">
    <source>
        <dbReference type="ARBA" id="ARBA00012257"/>
    </source>
</evidence>
<dbReference type="Pfam" id="PF09349">
    <property type="entry name" value="OHCU_decarbox"/>
    <property type="match status" value="1"/>
</dbReference>
<dbReference type="RefSeq" id="WP_077805945.1">
    <property type="nucleotide sequence ID" value="NZ_BJXS01000004.1"/>
</dbReference>
<keyword evidence="5" id="KW-0210">Decarboxylase</keyword>
<dbReference type="GO" id="GO:0000255">
    <property type="term" value="P:allantoin metabolic process"/>
    <property type="evidence" value="ECO:0007669"/>
    <property type="project" value="InterPro"/>
</dbReference>
<dbReference type="SUPFAM" id="SSF158694">
    <property type="entry name" value="UraD-Like"/>
    <property type="match status" value="1"/>
</dbReference>
<dbReference type="AlphaFoldDB" id="A0A1U9KMH1"/>
<keyword evidence="6" id="KW-0456">Lyase</keyword>
<evidence type="ECO:0000256" key="5">
    <source>
        <dbReference type="ARBA" id="ARBA00022793"/>
    </source>
</evidence>
<organism evidence="7 8">
    <name type="scientific">Neoasaia chiangmaiensis</name>
    <dbReference type="NCBI Taxonomy" id="320497"/>
    <lineage>
        <taxon>Bacteria</taxon>
        <taxon>Pseudomonadati</taxon>
        <taxon>Pseudomonadota</taxon>
        <taxon>Alphaproteobacteria</taxon>
        <taxon>Acetobacterales</taxon>
        <taxon>Acetobacteraceae</taxon>
        <taxon>Neoasaia</taxon>
    </lineage>
</organism>
<dbReference type="PANTHER" id="PTHR43466">
    <property type="entry name" value="2-OXO-4-HYDROXY-4-CARBOXY-5-UREIDOIMIDAZOLINE DECARBOXYLASE-RELATED"/>
    <property type="match status" value="1"/>
</dbReference>
<dbReference type="OrthoDB" id="9800909at2"/>
<dbReference type="InterPro" id="IPR018020">
    <property type="entry name" value="OHCU_decarboxylase"/>
</dbReference>
<dbReference type="GO" id="GO:0051997">
    <property type="term" value="F:2-oxo-4-hydroxy-4-carboxy-5-ureidoimidazoline decarboxylase activity"/>
    <property type="evidence" value="ECO:0007669"/>
    <property type="project" value="UniProtKB-EC"/>
</dbReference>
<evidence type="ECO:0000256" key="2">
    <source>
        <dbReference type="ARBA" id="ARBA00004754"/>
    </source>
</evidence>
<sequence>MIEGISSADFVSRFGDIYENSPWIVEAAYAQGPFADPAIFLATCADIVRGADIARRRALVRAHPELARKFGVDPTLGELSAAEQAGAGLDRLTPDEFTRFRAANDAYRQRFDMPFVICVREASKAVILAELQRRLANADDVELEEALTQIDRIAALRLQDKLRP</sequence>
<gene>
    <name evidence="7" type="ORF">A0U93_02350</name>
</gene>
<dbReference type="InterPro" id="IPR036778">
    <property type="entry name" value="OHCU_decarboxylase_sf"/>
</dbReference>